<accession>A0A1M5N570</accession>
<organism evidence="2 3">
    <name type="scientific">Bradyrhizobium erythrophlei</name>
    <dbReference type="NCBI Taxonomy" id="1437360"/>
    <lineage>
        <taxon>Bacteria</taxon>
        <taxon>Pseudomonadati</taxon>
        <taxon>Pseudomonadota</taxon>
        <taxon>Alphaproteobacteria</taxon>
        <taxon>Hyphomicrobiales</taxon>
        <taxon>Nitrobacteraceae</taxon>
        <taxon>Bradyrhizobium</taxon>
    </lineage>
</organism>
<evidence type="ECO:0000313" key="3">
    <source>
        <dbReference type="Proteomes" id="UP000190675"/>
    </source>
</evidence>
<name>A0A1M5N570_9BRAD</name>
<feature type="region of interest" description="Disordered" evidence="1">
    <location>
        <begin position="1"/>
        <end position="29"/>
    </location>
</feature>
<dbReference type="AlphaFoldDB" id="A0A1M5N570"/>
<dbReference type="Proteomes" id="UP000190675">
    <property type="component" value="Chromosome I"/>
</dbReference>
<protein>
    <submittedName>
        <fullName evidence="2">Uncharacterized protein</fullName>
    </submittedName>
</protein>
<sequence>MRDLSPECETKAETGRPSELGSRDVTGPYSANSVQMIHDFLSLTKAIYH</sequence>
<feature type="compositionally biased region" description="Basic and acidic residues" evidence="1">
    <location>
        <begin position="1"/>
        <end position="16"/>
    </location>
</feature>
<reference evidence="2 3" key="1">
    <citation type="submission" date="2016-11" db="EMBL/GenBank/DDBJ databases">
        <authorList>
            <person name="Jaros S."/>
            <person name="Januszkiewicz K."/>
            <person name="Wedrychowicz H."/>
        </authorList>
    </citation>
    <scope>NUCLEOTIDE SEQUENCE [LARGE SCALE GENOMIC DNA]</scope>
    <source>
        <strain evidence="2 3">GAS242</strain>
    </source>
</reference>
<evidence type="ECO:0000313" key="2">
    <source>
        <dbReference type="EMBL" id="SHG84736.1"/>
    </source>
</evidence>
<dbReference type="EMBL" id="LT670818">
    <property type="protein sequence ID" value="SHG84736.1"/>
    <property type="molecule type" value="Genomic_DNA"/>
</dbReference>
<gene>
    <name evidence="2" type="ORF">SAMN05444169_4426</name>
</gene>
<evidence type="ECO:0000256" key="1">
    <source>
        <dbReference type="SAM" id="MobiDB-lite"/>
    </source>
</evidence>
<proteinExistence type="predicted"/>